<dbReference type="InterPro" id="IPR003646">
    <property type="entry name" value="SH3-like_bac-type"/>
</dbReference>
<feature type="chain" id="PRO_5011306675" evidence="2">
    <location>
        <begin position="20"/>
        <end position="263"/>
    </location>
</feature>
<feature type="region of interest" description="Disordered" evidence="1">
    <location>
        <begin position="239"/>
        <end position="263"/>
    </location>
</feature>
<organism evidence="4 5">
    <name type="scientific">Pseudomonas japonica</name>
    <dbReference type="NCBI Taxonomy" id="256466"/>
    <lineage>
        <taxon>Bacteria</taxon>
        <taxon>Pseudomonadati</taxon>
        <taxon>Pseudomonadota</taxon>
        <taxon>Gammaproteobacteria</taxon>
        <taxon>Pseudomonadales</taxon>
        <taxon>Pseudomonadaceae</taxon>
        <taxon>Pseudomonas</taxon>
    </lineage>
</organism>
<evidence type="ECO:0000256" key="2">
    <source>
        <dbReference type="SAM" id="SignalP"/>
    </source>
</evidence>
<dbReference type="Pfam" id="PF08239">
    <property type="entry name" value="SH3_3"/>
    <property type="match status" value="1"/>
</dbReference>
<dbReference type="EMBL" id="FZOL01000022">
    <property type="protein sequence ID" value="SNT05993.1"/>
    <property type="molecule type" value="Genomic_DNA"/>
</dbReference>
<name>A0A239JL07_9PSED</name>
<keyword evidence="2" id="KW-0732">Signal</keyword>
<evidence type="ECO:0000256" key="1">
    <source>
        <dbReference type="SAM" id="MobiDB-lite"/>
    </source>
</evidence>
<dbReference type="GO" id="GO:0019867">
    <property type="term" value="C:outer membrane"/>
    <property type="evidence" value="ECO:0007669"/>
    <property type="project" value="InterPro"/>
</dbReference>
<dbReference type="Gene3D" id="2.30.30.40">
    <property type="entry name" value="SH3 Domains"/>
    <property type="match status" value="1"/>
</dbReference>
<dbReference type="Proteomes" id="UP000198407">
    <property type="component" value="Unassembled WGS sequence"/>
</dbReference>
<feature type="domain" description="SH3b" evidence="3">
    <location>
        <begin position="150"/>
        <end position="198"/>
    </location>
</feature>
<feature type="signal peptide" evidence="2">
    <location>
        <begin position="1"/>
        <end position="19"/>
    </location>
</feature>
<proteinExistence type="predicted"/>
<evidence type="ECO:0000259" key="3">
    <source>
        <dbReference type="Pfam" id="PF08239"/>
    </source>
</evidence>
<feature type="compositionally biased region" description="Polar residues" evidence="1">
    <location>
        <begin position="88"/>
        <end position="104"/>
    </location>
</feature>
<dbReference type="AlphaFoldDB" id="A0A239JL07"/>
<protein>
    <submittedName>
        <fullName evidence="4">Glycine zipper 2TM domain-containing protein</fullName>
    </submittedName>
</protein>
<sequence>MKRFVLTVLALTISTLTLSSCESMGTKEKIGATIGVITGGVVANKWGDKDNKGISTALGVAAGYFIGSSIGKYLDERDKQHMAQSTHQAISTGKTQTWTNPETKTSGEARVVETKKEPKPVVVPVLKSKVKQIPPLDIIGDTYRAKSISNVRGGPGADYVKTGSLKAGETVNVVGKVKTGDWYLISQDGVGSGFVSSPLMEHVPGEIPPSSGTTIAQSDIAQQQVASERVCRTIEQSVSLPDGSQKSETIEACQGGDGWKVKS</sequence>
<evidence type="ECO:0000313" key="5">
    <source>
        <dbReference type="Proteomes" id="UP000198407"/>
    </source>
</evidence>
<gene>
    <name evidence="4" type="ORF">SAMN05444352_12288</name>
</gene>
<dbReference type="PROSITE" id="PS51257">
    <property type="entry name" value="PROKAR_LIPOPROTEIN"/>
    <property type="match status" value="1"/>
</dbReference>
<feature type="region of interest" description="Disordered" evidence="1">
    <location>
        <begin position="88"/>
        <end position="107"/>
    </location>
</feature>
<accession>A0A239JL07</accession>
<evidence type="ECO:0000313" key="4">
    <source>
        <dbReference type="EMBL" id="SNT05993.1"/>
    </source>
</evidence>
<keyword evidence="5" id="KW-1185">Reference proteome</keyword>
<dbReference type="STRING" id="1215104.GCA_000730585_00927"/>
<reference evidence="5" key="1">
    <citation type="submission" date="2017-06" db="EMBL/GenBank/DDBJ databases">
        <authorList>
            <person name="Varghese N."/>
            <person name="Submissions S."/>
        </authorList>
    </citation>
    <scope>NUCLEOTIDE SEQUENCE [LARGE SCALE GENOMIC DNA]</scope>
    <source>
        <strain evidence="5">DSM 22348</strain>
    </source>
</reference>